<gene>
    <name evidence="1" type="ORF">LOSG293_110680</name>
</gene>
<dbReference type="AlphaFoldDB" id="A0A081BI84"/>
<evidence type="ECO:0008006" key="3">
    <source>
        <dbReference type="Google" id="ProtNLM"/>
    </source>
</evidence>
<proteinExistence type="predicted"/>
<keyword evidence="2" id="KW-1185">Reference proteome</keyword>
<evidence type="ECO:0000313" key="2">
    <source>
        <dbReference type="Proteomes" id="UP000028700"/>
    </source>
</evidence>
<comment type="caution">
    <text evidence="1">The sequence shown here is derived from an EMBL/GenBank/DDBJ whole genome shotgun (WGS) entry which is preliminary data.</text>
</comment>
<dbReference type="EMBL" id="BBJM01000011">
    <property type="protein sequence ID" value="GAK47752.1"/>
    <property type="molecule type" value="Genomic_DNA"/>
</dbReference>
<accession>A0A081BI84</accession>
<dbReference type="STRING" id="1291743.LOSG293_110680"/>
<evidence type="ECO:0000313" key="1">
    <source>
        <dbReference type="EMBL" id="GAK47752.1"/>
    </source>
</evidence>
<protein>
    <recommendedName>
        <fullName evidence="3">Helix-turn-helix domain-containing protein</fullName>
    </recommendedName>
</protein>
<dbReference type="eggNOG" id="ENOG5030ARG">
    <property type="taxonomic scope" value="Bacteria"/>
</dbReference>
<reference evidence="1" key="1">
    <citation type="journal article" date="2014" name="Genome Announc.">
        <title>Draft Genome Sequence of Lactobacillus oryzae Strain SG293T.</title>
        <authorList>
            <person name="Tanizawa Y."/>
            <person name="Fujisawa T."/>
            <person name="Mochizuki T."/>
            <person name="Kaminuma E."/>
            <person name="Nakamura Y."/>
            <person name="Tohno M."/>
        </authorList>
    </citation>
    <scope>NUCLEOTIDE SEQUENCE [LARGE SCALE GENOMIC DNA]</scope>
    <source>
        <strain evidence="1">SG293</strain>
    </source>
</reference>
<organism evidence="1 2">
    <name type="scientific">Secundilactobacillus oryzae JCM 18671</name>
    <dbReference type="NCBI Taxonomy" id="1291743"/>
    <lineage>
        <taxon>Bacteria</taxon>
        <taxon>Bacillati</taxon>
        <taxon>Bacillota</taxon>
        <taxon>Bacilli</taxon>
        <taxon>Lactobacillales</taxon>
        <taxon>Lactobacillaceae</taxon>
        <taxon>Secundilactobacillus</taxon>
    </lineage>
</organism>
<name>A0A081BI84_9LACO</name>
<sequence length="83" mass="9335">MKTFVVKRQPKPKVFSQAETARMLKTSAGNIPKLIQMGKLKPLILGAKTIPEVEIDRFISENLGLDLNQMIEDWEANGKKVIV</sequence>
<dbReference type="Proteomes" id="UP000028700">
    <property type="component" value="Unassembled WGS sequence"/>
</dbReference>